<gene>
    <name evidence="2" type="ORF">HID58_071266</name>
</gene>
<sequence length="599" mass="66979">SKKGYRTREFEAANFTHRGMSCIRYGEGGKGMADGGCSVSSIEGVHDSYNVVISGRWIMYDTGDWDFKLDSDRMGRTVYAKLITSVEDLKRAIIESYGLVGMSVAVEMSYWLGEHGSCAVGEREAPVQISKDKDFDLFTSARKVDKYINVFVIFKEEIDEKIHFLRPMGNLLKSKEVASSNEMQVGSTSADVHTRNEVNDGETDLTEDEIILMGVAEIEAVYASNGFGMREVDGTACEVQNKVETTEDAALGKGEDADDEDYDYNLWHDFVVTKTRSGRTNPSSNKGSGSSTNKQCTANPPSTFEDYVDEGRDYIGSSRISMENIEEASNNLGVKSSDQVADTENHSDPNQEEDPSLDNSSQMLVLQTPPKPFNMHTREVDNNDDFVGQVPQCVSSRPTHDTSDGEDEDDDFVEPVPQCVSGGQTHETLVGEDEDDDFIEPVPQSRSREEDARRRCEKDKADDESLMKSVRAVELYGFEDVEASSNNEAVNDYTVDDIDFTLADADMYTGKLFSSKQEFKISLHIYALKQVFRRMISRWFVSRQRKISKMSGEIPPAVDELMENNLEDARAYAEGPKKKKLNTFSRCHISGHNKKSCNT</sequence>
<feature type="region of interest" description="Disordered" evidence="1">
    <location>
        <begin position="332"/>
        <end position="463"/>
    </location>
</feature>
<feature type="compositionally biased region" description="Acidic residues" evidence="1">
    <location>
        <begin position="430"/>
        <end position="439"/>
    </location>
</feature>
<name>A0ABQ7Z145_BRANA</name>
<feature type="compositionally biased region" description="Acidic residues" evidence="1">
    <location>
        <begin position="404"/>
        <end position="413"/>
    </location>
</feature>
<reference evidence="2 3" key="1">
    <citation type="submission" date="2021-05" db="EMBL/GenBank/DDBJ databases">
        <title>Genome Assembly of Synthetic Allotetraploid Brassica napus Reveals Homoeologous Exchanges between Subgenomes.</title>
        <authorList>
            <person name="Davis J.T."/>
        </authorList>
    </citation>
    <scope>NUCLEOTIDE SEQUENCE [LARGE SCALE GENOMIC DNA]</scope>
    <source>
        <strain evidence="3">cv. Da-Ae</strain>
        <tissue evidence="2">Seedling</tissue>
    </source>
</reference>
<accession>A0ABQ7Z145</accession>
<feature type="region of interest" description="Disordered" evidence="1">
    <location>
        <begin position="276"/>
        <end position="309"/>
    </location>
</feature>
<feature type="non-terminal residue" evidence="2">
    <location>
        <position position="1"/>
    </location>
</feature>
<proteinExistence type="predicted"/>
<keyword evidence="3" id="KW-1185">Reference proteome</keyword>
<evidence type="ECO:0000313" key="3">
    <source>
        <dbReference type="Proteomes" id="UP000824890"/>
    </source>
</evidence>
<organism evidence="2 3">
    <name type="scientific">Brassica napus</name>
    <name type="common">Rape</name>
    <dbReference type="NCBI Taxonomy" id="3708"/>
    <lineage>
        <taxon>Eukaryota</taxon>
        <taxon>Viridiplantae</taxon>
        <taxon>Streptophyta</taxon>
        <taxon>Embryophyta</taxon>
        <taxon>Tracheophyta</taxon>
        <taxon>Spermatophyta</taxon>
        <taxon>Magnoliopsida</taxon>
        <taxon>eudicotyledons</taxon>
        <taxon>Gunneridae</taxon>
        <taxon>Pentapetalae</taxon>
        <taxon>rosids</taxon>
        <taxon>malvids</taxon>
        <taxon>Brassicales</taxon>
        <taxon>Brassicaceae</taxon>
        <taxon>Brassiceae</taxon>
        <taxon>Brassica</taxon>
    </lineage>
</organism>
<comment type="caution">
    <text evidence="2">The sequence shown here is derived from an EMBL/GenBank/DDBJ whole genome shotgun (WGS) entry which is preliminary data.</text>
</comment>
<evidence type="ECO:0000256" key="1">
    <source>
        <dbReference type="SAM" id="MobiDB-lite"/>
    </source>
</evidence>
<protein>
    <submittedName>
        <fullName evidence="2">Uncharacterized protein</fullName>
    </submittedName>
</protein>
<feature type="compositionally biased region" description="Low complexity" evidence="1">
    <location>
        <begin position="280"/>
        <end position="294"/>
    </location>
</feature>
<dbReference type="Proteomes" id="UP000824890">
    <property type="component" value="Unassembled WGS sequence"/>
</dbReference>
<dbReference type="EMBL" id="JAGKQM010000016">
    <property type="protein sequence ID" value="KAH0873904.1"/>
    <property type="molecule type" value="Genomic_DNA"/>
</dbReference>
<feature type="compositionally biased region" description="Polar residues" evidence="1">
    <location>
        <begin position="332"/>
        <end position="342"/>
    </location>
</feature>
<evidence type="ECO:0000313" key="2">
    <source>
        <dbReference type="EMBL" id="KAH0873904.1"/>
    </source>
</evidence>
<feature type="compositionally biased region" description="Basic and acidic residues" evidence="1">
    <location>
        <begin position="446"/>
        <end position="463"/>
    </location>
</feature>